<evidence type="ECO:0000256" key="2">
    <source>
        <dbReference type="ARBA" id="ARBA00022737"/>
    </source>
</evidence>
<dbReference type="GeneID" id="127139048"/>
<protein>
    <submittedName>
        <fullName evidence="6">Myosin regulatory light chain 10-like</fullName>
    </submittedName>
</protein>
<sequence length="126" mass="13955">MASNCLNRAAALPPLLTCVTVHQSWAFTIVDQNRDGVIDESDLRDTSRNDPEETILNAFKVSDPEGTGVLGGRRGEMKYHLVSQADKFTEAEIKQMFTKFPLDVAGNLNYKNVCYVITCGGDKELQ</sequence>
<keyword evidence="2" id="KW-0677">Repeat</keyword>
<dbReference type="Gene3D" id="1.10.238.10">
    <property type="entry name" value="EF-hand"/>
    <property type="match status" value="1"/>
</dbReference>
<dbReference type="GO" id="GO:0046872">
    <property type="term" value="F:metal ion binding"/>
    <property type="evidence" value="ECO:0007669"/>
    <property type="project" value="UniProtKB-KW"/>
</dbReference>
<dbReference type="InterPro" id="IPR050403">
    <property type="entry name" value="Myosin_RLC"/>
</dbReference>
<organism evidence="5 6">
    <name type="scientific">Lates calcarifer</name>
    <name type="common">Barramundi</name>
    <name type="synonym">Holocentrus calcarifer</name>
    <dbReference type="NCBI Taxonomy" id="8187"/>
    <lineage>
        <taxon>Eukaryota</taxon>
        <taxon>Metazoa</taxon>
        <taxon>Chordata</taxon>
        <taxon>Craniata</taxon>
        <taxon>Vertebrata</taxon>
        <taxon>Euteleostomi</taxon>
        <taxon>Actinopterygii</taxon>
        <taxon>Neopterygii</taxon>
        <taxon>Teleostei</taxon>
        <taxon>Neoteleostei</taxon>
        <taxon>Acanthomorphata</taxon>
        <taxon>Carangaria</taxon>
        <taxon>Carangaria incertae sedis</taxon>
        <taxon>Centropomidae</taxon>
        <taxon>Lates</taxon>
    </lineage>
</organism>
<dbReference type="SUPFAM" id="SSF47473">
    <property type="entry name" value="EF-hand"/>
    <property type="match status" value="1"/>
</dbReference>
<evidence type="ECO:0000313" key="6">
    <source>
        <dbReference type="RefSeq" id="XP_050921477.1"/>
    </source>
</evidence>
<dbReference type="KEGG" id="lcf:127139048"/>
<accession>A0AAJ8DJK5</accession>
<dbReference type="InterPro" id="IPR018247">
    <property type="entry name" value="EF_Hand_1_Ca_BS"/>
</dbReference>
<dbReference type="AlphaFoldDB" id="A0AAJ8DJK5"/>
<proteinExistence type="predicted"/>
<evidence type="ECO:0000256" key="4">
    <source>
        <dbReference type="SAM" id="SignalP"/>
    </source>
</evidence>
<evidence type="ECO:0000256" key="1">
    <source>
        <dbReference type="ARBA" id="ARBA00022723"/>
    </source>
</evidence>
<feature type="signal peptide" evidence="4">
    <location>
        <begin position="1"/>
        <end position="26"/>
    </location>
</feature>
<dbReference type="PANTHER" id="PTHR23049">
    <property type="entry name" value="MYOSIN REGULATORY LIGHT CHAIN 2"/>
    <property type="match status" value="1"/>
</dbReference>
<dbReference type="Proteomes" id="UP000694890">
    <property type="component" value="Linkage group LG21"/>
</dbReference>
<feature type="chain" id="PRO_5042476303" evidence="4">
    <location>
        <begin position="27"/>
        <end position="126"/>
    </location>
</feature>
<gene>
    <name evidence="6" type="primary">LOC127139048</name>
</gene>
<keyword evidence="1" id="KW-0479">Metal-binding</keyword>
<dbReference type="PROSITE" id="PS00018">
    <property type="entry name" value="EF_HAND_1"/>
    <property type="match status" value="1"/>
</dbReference>
<evidence type="ECO:0000256" key="3">
    <source>
        <dbReference type="ARBA" id="ARBA00022837"/>
    </source>
</evidence>
<reference evidence="6" key="1">
    <citation type="submission" date="2025-08" db="UniProtKB">
        <authorList>
            <consortium name="RefSeq"/>
        </authorList>
    </citation>
    <scope>IDENTIFICATION</scope>
    <source>
        <tissue evidence="6">Brain</tissue>
    </source>
</reference>
<name>A0AAJ8DJK5_LATCA</name>
<dbReference type="RefSeq" id="XP_050921477.1">
    <property type="nucleotide sequence ID" value="XM_051065520.1"/>
</dbReference>
<keyword evidence="4" id="KW-0732">Signal</keyword>
<keyword evidence="3" id="KW-0106">Calcium</keyword>
<evidence type="ECO:0000313" key="5">
    <source>
        <dbReference type="Proteomes" id="UP000694890"/>
    </source>
</evidence>
<dbReference type="InterPro" id="IPR011992">
    <property type="entry name" value="EF-hand-dom_pair"/>
</dbReference>